<comment type="subcellular location">
    <subcellularLocation>
        <location evidence="1">Membrane</location>
        <topology evidence="1">Multi-pass membrane protein</topology>
    </subcellularLocation>
</comment>
<dbReference type="GO" id="GO:0016020">
    <property type="term" value="C:membrane"/>
    <property type="evidence" value="ECO:0007669"/>
    <property type="project" value="UniProtKB-SubCell"/>
</dbReference>
<evidence type="ECO:0000256" key="6">
    <source>
        <dbReference type="ARBA" id="ARBA00022989"/>
    </source>
</evidence>
<dbReference type="RefSeq" id="WP_091539756.1">
    <property type="nucleotide sequence ID" value="NZ_FMUS01000002.1"/>
</dbReference>
<feature type="transmembrane region" description="Helical" evidence="8">
    <location>
        <begin position="272"/>
        <end position="295"/>
    </location>
</feature>
<keyword evidence="6 8" id="KW-1133">Transmembrane helix</keyword>
<evidence type="ECO:0000256" key="3">
    <source>
        <dbReference type="ARBA" id="ARBA00022448"/>
    </source>
</evidence>
<dbReference type="OrthoDB" id="1931502at2"/>
<dbReference type="GO" id="GO:0009847">
    <property type="term" value="P:spore germination"/>
    <property type="evidence" value="ECO:0007669"/>
    <property type="project" value="InterPro"/>
</dbReference>
<keyword evidence="10" id="KW-1185">Reference proteome</keyword>
<evidence type="ECO:0000256" key="4">
    <source>
        <dbReference type="ARBA" id="ARBA00022544"/>
    </source>
</evidence>
<dbReference type="NCBIfam" id="TIGR00912">
    <property type="entry name" value="2A0309"/>
    <property type="match status" value="1"/>
</dbReference>
<reference evidence="9 10" key="1">
    <citation type="submission" date="2016-10" db="EMBL/GenBank/DDBJ databases">
        <authorList>
            <person name="de Groot N.N."/>
        </authorList>
    </citation>
    <scope>NUCLEOTIDE SEQUENCE [LARGE SCALE GENOMIC DNA]</scope>
    <source>
        <strain evidence="9 10">DSM 18978</strain>
    </source>
</reference>
<dbReference type="PANTHER" id="PTHR34975">
    <property type="entry name" value="SPORE GERMINATION PROTEIN A2"/>
    <property type="match status" value="1"/>
</dbReference>
<sequence>MYQRNYNGEITSTQAYIMIVSIMIGTGILGLSRAVAEISQQDAWISVLINGIFVSIIMAIIVFTIRNFPGQNFLQYTSILLSKPIAYIITSIHIIYLVIFSATATRFLTEMISTWFLPKTPIFVVSLIIVITTVYMTMHGLTTLARFNEVIVFMLIPFTMLVFVGLPEMEFINLRPIGGSGIKSIMLGAIPSFYAFGGFESILVYYPYISNKQKPIIKYSVLSILLVTFIYTITVISQIALFGVQGLERVLYPSINYLSAVDFILIERMEIFFTIFWIFTVFSTVSLMYLAGCILLQNVFTTKNTRFFTFLLAPIVLFLSMYPKNTVEVVSIGDMVGKAVIFVGFGLPIILFISFLIRKKVGKL</sequence>
<dbReference type="AlphaFoldDB" id="A0A1G5C0C5"/>
<evidence type="ECO:0000313" key="9">
    <source>
        <dbReference type="EMBL" id="SCX95895.1"/>
    </source>
</evidence>
<evidence type="ECO:0000256" key="7">
    <source>
        <dbReference type="ARBA" id="ARBA00023136"/>
    </source>
</evidence>
<dbReference type="InterPro" id="IPR004761">
    <property type="entry name" value="Spore_GerAB"/>
</dbReference>
<dbReference type="PANTHER" id="PTHR34975:SF2">
    <property type="entry name" value="SPORE GERMINATION PROTEIN A2"/>
    <property type="match status" value="1"/>
</dbReference>
<dbReference type="Proteomes" id="UP000198636">
    <property type="component" value="Unassembled WGS sequence"/>
</dbReference>
<feature type="transmembrane region" description="Helical" evidence="8">
    <location>
        <begin position="43"/>
        <end position="65"/>
    </location>
</feature>
<evidence type="ECO:0000256" key="5">
    <source>
        <dbReference type="ARBA" id="ARBA00022692"/>
    </source>
</evidence>
<feature type="transmembrane region" description="Helical" evidence="8">
    <location>
        <begin position="307"/>
        <end position="323"/>
    </location>
</feature>
<keyword evidence="4" id="KW-0309">Germination</keyword>
<dbReference type="Pfam" id="PF03845">
    <property type="entry name" value="Spore_permease"/>
    <property type="match status" value="1"/>
</dbReference>
<keyword evidence="3" id="KW-0813">Transport</keyword>
<name>A0A1G5C0C5_9FIRM</name>
<keyword evidence="7 8" id="KW-0472">Membrane</keyword>
<comment type="similarity">
    <text evidence="2">Belongs to the amino acid-polyamine-organocation (APC) superfamily. Spore germination protein (SGP) (TC 2.A.3.9) family.</text>
</comment>
<protein>
    <submittedName>
        <fullName evidence="9">Spore germination protein (Amino acid permease)</fullName>
    </submittedName>
</protein>
<feature type="transmembrane region" description="Helical" evidence="8">
    <location>
        <begin position="335"/>
        <end position="357"/>
    </location>
</feature>
<organism evidence="9 10">
    <name type="scientific">Alkaliphilus peptidifermentans DSM 18978</name>
    <dbReference type="NCBI Taxonomy" id="1120976"/>
    <lineage>
        <taxon>Bacteria</taxon>
        <taxon>Bacillati</taxon>
        <taxon>Bacillota</taxon>
        <taxon>Clostridia</taxon>
        <taxon>Peptostreptococcales</taxon>
        <taxon>Natronincolaceae</taxon>
        <taxon>Alkaliphilus</taxon>
    </lineage>
</organism>
<keyword evidence="5 8" id="KW-0812">Transmembrane</keyword>
<feature type="transmembrane region" description="Helical" evidence="8">
    <location>
        <begin position="85"/>
        <end position="108"/>
    </location>
</feature>
<evidence type="ECO:0000256" key="1">
    <source>
        <dbReference type="ARBA" id="ARBA00004141"/>
    </source>
</evidence>
<dbReference type="EMBL" id="FMUS01000002">
    <property type="protein sequence ID" value="SCX95895.1"/>
    <property type="molecule type" value="Genomic_DNA"/>
</dbReference>
<evidence type="ECO:0000313" key="10">
    <source>
        <dbReference type="Proteomes" id="UP000198636"/>
    </source>
</evidence>
<accession>A0A1G5C0C5</accession>
<feature type="transmembrane region" description="Helical" evidence="8">
    <location>
        <begin position="150"/>
        <end position="166"/>
    </location>
</feature>
<feature type="transmembrane region" description="Helical" evidence="8">
    <location>
        <begin position="187"/>
        <end position="209"/>
    </location>
</feature>
<proteinExistence type="inferred from homology"/>
<dbReference type="Gene3D" id="1.20.1740.10">
    <property type="entry name" value="Amino acid/polyamine transporter I"/>
    <property type="match status" value="1"/>
</dbReference>
<feature type="transmembrane region" description="Helical" evidence="8">
    <location>
        <begin position="221"/>
        <end position="243"/>
    </location>
</feature>
<gene>
    <name evidence="9" type="ORF">SAMN03080606_00580</name>
</gene>
<evidence type="ECO:0000256" key="8">
    <source>
        <dbReference type="SAM" id="Phobius"/>
    </source>
</evidence>
<feature type="transmembrane region" description="Helical" evidence="8">
    <location>
        <begin position="15"/>
        <end position="36"/>
    </location>
</feature>
<feature type="transmembrane region" description="Helical" evidence="8">
    <location>
        <begin position="120"/>
        <end position="138"/>
    </location>
</feature>
<evidence type="ECO:0000256" key="2">
    <source>
        <dbReference type="ARBA" id="ARBA00007998"/>
    </source>
</evidence>
<dbReference type="STRING" id="1120976.SAMN03080606_00580"/>